<dbReference type="InterPro" id="IPR057326">
    <property type="entry name" value="KR_dom"/>
</dbReference>
<organism evidence="5 6">
    <name type="scientific">Dioszegia hungarica</name>
    <dbReference type="NCBI Taxonomy" id="4972"/>
    <lineage>
        <taxon>Eukaryota</taxon>
        <taxon>Fungi</taxon>
        <taxon>Dikarya</taxon>
        <taxon>Basidiomycota</taxon>
        <taxon>Agaricomycotina</taxon>
        <taxon>Tremellomycetes</taxon>
        <taxon>Tremellales</taxon>
        <taxon>Bulleribasidiaceae</taxon>
        <taxon>Dioszegia</taxon>
    </lineage>
</organism>
<dbReference type="PANTHER" id="PTHR43008:SF6">
    <property type="entry name" value="NADP-DEPENDENT MANNITOL DEHYDROGENASE"/>
    <property type="match status" value="1"/>
</dbReference>
<evidence type="ECO:0000313" key="5">
    <source>
        <dbReference type="EMBL" id="KAI9632523.1"/>
    </source>
</evidence>
<accession>A0AA38H1A9</accession>
<dbReference type="GO" id="GO:0050664">
    <property type="term" value="F:oxidoreductase activity, acting on NAD(P)H, oxygen as acceptor"/>
    <property type="evidence" value="ECO:0007669"/>
    <property type="project" value="TreeGrafter"/>
</dbReference>
<dbReference type="PRINTS" id="PR00081">
    <property type="entry name" value="GDHRDH"/>
</dbReference>
<dbReference type="AlphaFoldDB" id="A0AA38H1A9"/>
<dbReference type="PANTHER" id="PTHR43008">
    <property type="entry name" value="BENZIL REDUCTASE"/>
    <property type="match status" value="1"/>
</dbReference>
<evidence type="ECO:0000313" key="6">
    <source>
        <dbReference type="Proteomes" id="UP001164286"/>
    </source>
</evidence>
<reference evidence="5" key="1">
    <citation type="journal article" date="2022" name="G3 (Bethesda)">
        <title>High quality genome of the basidiomycete yeast Dioszegia hungarica PDD-24b-2 isolated from cloud water.</title>
        <authorList>
            <person name="Jarrige D."/>
            <person name="Haridas S."/>
            <person name="Bleykasten-Grosshans C."/>
            <person name="Joly M."/>
            <person name="Nadalig T."/>
            <person name="Sancelme M."/>
            <person name="Vuilleumier S."/>
            <person name="Grigoriev I.V."/>
            <person name="Amato P."/>
            <person name="Bringel F."/>
        </authorList>
    </citation>
    <scope>NUCLEOTIDE SEQUENCE</scope>
    <source>
        <strain evidence="5">PDD-24b-2</strain>
    </source>
</reference>
<dbReference type="InterPro" id="IPR036291">
    <property type="entry name" value="NAD(P)-bd_dom_sf"/>
</dbReference>
<dbReference type="InterPro" id="IPR002347">
    <property type="entry name" value="SDR_fam"/>
</dbReference>
<evidence type="ECO:0000259" key="4">
    <source>
        <dbReference type="SMART" id="SM00822"/>
    </source>
</evidence>
<dbReference type="Proteomes" id="UP001164286">
    <property type="component" value="Unassembled WGS sequence"/>
</dbReference>
<dbReference type="InterPro" id="IPR020904">
    <property type="entry name" value="Sc_DH/Rdtase_CS"/>
</dbReference>
<evidence type="ECO:0000256" key="1">
    <source>
        <dbReference type="ARBA" id="ARBA00006484"/>
    </source>
</evidence>
<dbReference type="RefSeq" id="XP_052942300.1">
    <property type="nucleotide sequence ID" value="XM_053086189.1"/>
</dbReference>
<keyword evidence="2" id="KW-0521">NADP</keyword>
<feature type="domain" description="Ketoreductase" evidence="4">
    <location>
        <begin position="10"/>
        <end position="194"/>
    </location>
</feature>
<dbReference type="GeneID" id="77725390"/>
<gene>
    <name evidence="5" type="ORF">MKK02DRAFT_20073</name>
</gene>
<sequence>MVWQIDLTSKCFIVTGGNRGIGLAISHQIAQAGGHVAIIYKSSPDAPERAKEISQKYGVHCEAYKCDVSDQAAVAELVGRVYKDVGPVGGVVCNAGVAVSKPAVEMTKEDYDNQMDPNIWGCFVVAQAAVKLWQEHGYKNGRVLISSAMSASIANRNTTQCFYNASKGALNALARSLAMEWADMGVLVNCLSPGFVDTDLNQILRDDEKILKSTEDMVMTKRIGKPDEQAGAVVYFLSDYATYTTGTELRVDGGASAW</sequence>
<keyword evidence="3" id="KW-0560">Oxidoreductase</keyword>
<dbReference type="Gene3D" id="3.40.50.720">
    <property type="entry name" value="NAD(P)-binding Rossmann-like Domain"/>
    <property type="match status" value="1"/>
</dbReference>
<comment type="caution">
    <text evidence="5">The sequence shown here is derived from an EMBL/GenBank/DDBJ whole genome shotgun (WGS) entry which is preliminary data.</text>
</comment>
<dbReference type="GO" id="GO:0016616">
    <property type="term" value="F:oxidoreductase activity, acting on the CH-OH group of donors, NAD or NADP as acceptor"/>
    <property type="evidence" value="ECO:0007669"/>
    <property type="project" value="UniProtKB-ARBA"/>
</dbReference>
<dbReference type="PROSITE" id="PS00061">
    <property type="entry name" value="ADH_SHORT"/>
    <property type="match status" value="1"/>
</dbReference>
<dbReference type="Pfam" id="PF13561">
    <property type="entry name" value="adh_short_C2"/>
    <property type="match status" value="1"/>
</dbReference>
<evidence type="ECO:0000256" key="2">
    <source>
        <dbReference type="ARBA" id="ARBA00022857"/>
    </source>
</evidence>
<keyword evidence="6" id="KW-1185">Reference proteome</keyword>
<comment type="similarity">
    <text evidence="1">Belongs to the short-chain dehydrogenases/reductases (SDR) family.</text>
</comment>
<evidence type="ECO:0000256" key="3">
    <source>
        <dbReference type="ARBA" id="ARBA00023002"/>
    </source>
</evidence>
<dbReference type="FunFam" id="3.40.50.720:FF:000084">
    <property type="entry name" value="Short-chain dehydrogenase reductase"/>
    <property type="match status" value="1"/>
</dbReference>
<proteinExistence type="inferred from homology"/>
<dbReference type="SUPFAM" id="SSF51735">
    <property type="entry name" value="NAD(P)-binding Rossmann-fold domains"/>
    <property type="match status" value="1"/>
</dbReference>
<protein>
    <recommendedName>
        <fullName evidence="4">Ketoreductase domain-containing protein</fullName>
    </recommendedName>
</protein>
<name>A0AA38H1A9_9TREE</name>
<dbReference type="EMBL" id="JAKWFO010000014">
    <property type="protein sequence ID" value="KAI9632523.1"/>
    <property type="molecule type" value="Genomic_DNA"/>
</dbReference>
<dbReference type="SMART" id="SM00822">
    <property type="entry name" value="PKS_KR"/>
    <property type="match status" value="1"/>
</dbReference>